<dbReference type="InterPro" id="IPR049492">
    <property type="entry name" value="BD-FAE-like_dom"/>
</dbReference>
<dbReference type="AlphaFoldDB" id="A0A7K1XY95"/>
<gene>
    <name evidence="3" type="ORF">GS398_10425</name>
</gene>
<reference evidence="3 4" key="1">
    <citation type="submission" date="2019-11" db="EMBL/GenBank/DDBJ databases">
        <title>Pedobacter sp. HMF7056 Genome sequencing and assembly.</title>
        <authorList>
            <person name="Kang H."/>
            <person name="Kim H."/>
            <person name="Joh K."/>
        </authorList>
    </citation>
    <scope>NUCLEOTIDE SEQUENCE [LARGE SCALE GENOMIC DNA]</scope>
    <source>
        <strain evidence="3 4">HMF7056</strain>
    </source>
</reference>
<proteinExistence type="predicted"/>
<dbReference type="Gene3D" id="3.40.50.1820">
    <property type="entry name" value="alpha/beta hydrolase"/>
    <property type="match status" value="1"/>
</dbReference>
<dbReference type="Proteomes" id="UP000451233">
    <property type="component" value="Unassembled WGS sequence"/>
</dbReference>
<dbReference type="InterPro" id="IPR029058">
    <property type="entry name" value="AB_hydrolase_fold"/>
</dbReference>
<comment type="caution">
    <text evidence="3">The sequence shown here is derived from an EMBL/GenBank/DDBJ whole genome shotgun (WGS) entry which is preliminary data.</text>
</comment>
<evidence type="ECO:0000256" key="1">
    <source>
        <dbReference type="ARBA" id="ARBA00022801"/>
    </source>
</evidence>
<evidence type="ECO:0000313" key="3">
    <source>
        <dbReference type="EMBL" id="MXV15719.1"/>
    </source>
</evidence>
<protein>
    <submittedName>
        <fullName evidence="3">Alpha/beta fold hydrolase</fullName>
    </submittedName>
</protein>
<dbReference type="Pfam" id="PF20434">
    <property type="entry name" value="BD-FAE"/>
    <property type="match status" value="1"/>
</dbReference>
<dbReference type="EMBL" id="WVHS01000002">
    <property type="protein sequence ID" value="MXV15719.1"/>
    <property type="molecule type" value="Genomic_DNA"/>
</dbReference>
<dbReference type="InterPro" id="IPR050300">
    <property type="entry name" value="GDXG_lipolytic_enzyme"/>
</dbReference>
<organism evidence="3 4">
    <name type="scientific">Hufsiella ginkgonis</name>
    <dbReference type="NCBI Taxonomy" id="2695274"/>
    <lineage>
        <taxon>Bacteria</taxon>
        <taxon>Pseudomonadati</taxon>
        <taxon>Bacteroidota</taxon>
        <taxon>Sphingobacteriia</taxon>
        <taxon>Sphingobacteriales</taxon>
        <taxon>Sphingobacteriaceae</taxon>
        <taxon>Hufsiella</taxon>
    </lineage>
</organism>
<sequence>MLKRMVFLLLLTAASRLYGQRTDGLTGKRDTSYTTWSAFQSTVKKYPEIRIAAVGQAASVKEAPAMVYRSLNDRDLHLDAFYPAGKRRKLVPAILIIHGGGWRSGDRSQHIPLARKLAERGYACFTVEYRLSTEALYPAAIEDLQAALEWVRSNSTQFHADRNKVAVLGFSAGGELAAYLGTTQKVQAIVDIDGTLSFVHPESGEGDDSRSVSAATWWFGFAKKDNPALWAQASPLAHVGKNTPPTLFLNSAVDRMHAGRDDFRKVLDTFHTYSEVHTFEGAPHSFCLFEPWFTPTVAYTDQFLRKIFGGNRK</sequence>
<dbReference type="GO" id="GO:0016787">
    <property type="term" value="F:hydrolase activity"/>
    <property type="evidence" value="ECO:0007669"/>
    <property type="project" value="UniProtKB-KW"/>
</dbReference>
<dbReference type="SUPFAM" id="SSF53474">
    <property type="entry name" value="alpha/beta-Hydrolases"/>
    <property type="match status" value="1"/>
</dbReference>
<name>A0A7K1XY95_9SPHI</name>
<accession>A0A7K1XY95</accession>
<feature type="domain" description="BD-FAE-like" evidence="2">
    <location>
        <begin position="78"/>
        <end position="255"/>
    </location>
</feature>
<evidence type="ECO:0000313" key="4">
    <source>
        <dbReference type="Proteomes" id="UP000451233"/>
    </source>
</evidence>
<evidence type="ECO:0000259" key="2">
    <source>
        <dbReference type="Pfam" id="PF20434"/>
    </source>
</evidence>
<dbReference type="PANTHER" id="PTHR48081">
    <property type="entry name" value="AB HYDROLASE SUPERFAMILY PROTEIN C4A8.06C"/>
    <property type="match status" value="1"/>
</dbReference>
<dbReference type="RefSeq" id="WP_160906695.1">
    <property type="nucleotide sequence ID" value="NZ_WVHS01000002.1"/>
</dbReference>
<keyword evidence="1 3" id="KW-0378">Hydrolase</keyword>
<keyword evidence="4" id="KW-1185">Reference proteome</keyword>